<keyword evidence="3" id="KW-1185">Reference proteome</keyword>
<evidence type="ECO:0000313" key="2">
    <source>
        <dbReference type="EMBL" id="EEG51219.1"/>
    </source>
</evidence>
<feature type="non-terminal residue" evidence="2">
    <location>
        <position position="1"/>
    </location>
</feature>
<dbReference type="RefSeq" id="WP_007719838.1">
    <property type="nucleotide sequence ID" value="NZ_GG657595.1"/>
</dbReference>
<keyword evidence="1" id="KW-1133">Transmembrane helix</keyword>
<dbReference type="EMBL" id="ACCJ01000555">
    <property type="protein sequence ID" value="EEG51219.1"/>
    <property type="molecule type" value="Genomic_DNA"/>
</dbReference>
<evidence type="ECO:0000256" key="1">
    <source>
        <dbReference type="SAM" id="Phobius"/>
    </source>
</evidence>
<evidence type="ECO:0000313" key="3">
    <source>
        <dbReference type="Proteomes" id="UP000004756"/>
    </source>
</evidence>
<comment type="caution">
    <text evidence="2">The sequence shown here is derived from an EMBL/GenBank/DDBJ whole genome shotgun (WGS) entry which is preliminary data.</text>
</comment>
<dbReference type="AlphaFoldDB" id="C0DBR8"/>
<dbReference type="Proteomes" id="UP000004756">
    <property type="component" value="Unassembled WGS sequence"/>
</dbReference>
<gene>
    <name evidence="2" type="ORF">CLOSTASPAR_06725</name>
</gene>
<sequence>NSSDGEKIGAVSRVKLAYKRISAPIFTSDGHPMLLDPSFSVKKMSRLNCYVFACKIRGCAATAILALLLLYTISQSFQRVFLFFIFFMFFSLCRHTFVTILAYHNNMFTER</sequence>
<name>C0DBR8_9FIRM</name>
<accession>C0DBR8</accession>
<feature type="transmembrane region" description="Helical" evidence="1">
    <location>
        <begin position="49"/>
        <end position="74"/>
    </location>
</feature>
<feature type="transmembrane region" description="Helical" evidence="1">
    <location>
        <begin position="80"/>
        <end position="103"/>
    </location>
</feature>
<keyword evidence="1" id="KW-0472">Membrane</keyword>
<keyword evidence="1" id="KW-0812">Transmembrane</keyword>
<organism evidence="2 3">
    <name type="scientific">[Clostridium] asparagiforme DSM 15981</name>
    <dbReference type="NCBI Taxonomy" id="518636"/>
    <lineage>
        <taxon>Bacteria</taxon>
        <taxon>Bacillati</taxon>
        <taxon>Bacillota</taxon>
        <taxon>Clostridia</taxon>
        <taxon>Lachnospirales</taxon>
        <taxon>Lachnospiraceae</taxon>
        <taxon>Enterocloster</taxon>
    </lineage>
</organism>
<protein>
    <submittedName>
        <fullName evidence="2">Uncharacterized protein</fullName>
    </submittedName>
</protein>
<proteinExistence type="predicted"/>
<reference evidence="2 3" key="1">
    <citation type="submission" date="2009-02" db="EMBL/GenBank/DDBJ databases">
        <title>Draft genome sequence of Clostridium asparagiforme (DSM 15981).</title>
        <authorList>
            <person name="Sudarsanam P."/>
            <person name="Ley R."/>
            <person name="Guruge J."/>
            <person name="Turnbaugh P.J."/>
            <person name="Mahowald M."/>
            <person name="Liep D."/>
            <person name="Gordon J."/>
        </authorList>
    </citation>
    <scope>NUCLEOTIDE SEQUENCE [LARGE SCALE GENOMIC DNA]</scope>
    <source>
        <strain evidence="2 3">DSM 15981</strain>
    </source>
</reference>
<dbReference type="HOGENOM" id="CLU_2150989_0_0_9"/>